<dbReference type="EMBL" id="BLAL01000046">
    <property type="protein sequence ID" value="GES79847.1"/>
    <property type="molecule type" value="Genomic_DNA"/>
</dbReference>
<evidence type="ECO:0000313" key="1">
    <source>
        <dbReference type="EMBL" id="GES79847.1"/>
    </source>
</evidence>
<accession>A0A8H3L6R2</accession>
<reference evidence="1" key="1">
    <citation type="submission" date="2019-10" db="EMBL/GenBank/DDBJ databases">
        <title>Conservation and host-specific expression of non-tandemly repeated heterogenous ribosome RNA gene in arbuscular mycorrhizal fungi.</title>
        <authorList>
            <person name="Maeda T."/>
            <person name="Kobayashi Y."/>
            <person name="Nakagawa T."/>
            <person name="Ezawa T."/>
            <person name="Yamaguchi K."/>
            <person name="Bino T."/>
            <person name="Nishimoto Y."/>
            <person name="Shigenobu S."/>
            <person name="Kawaguchi M."/>
        </authorList>
    </citation>
    <scope>NUCLEOTIDE SEQUENCE</scope>
    <source>
        <strain evidence="1">HR1</strain>
    </source>
</reference>
<dbReference type="GO" id="GO:0003676">
    <property type="term" value="F:nucleic acid binding"/>
    <property type="evidence" value="ECO:0007669"/>
    <property type="project" value="InterPro"/>
</dbReference>
<dbReference type="AlphaFoldDB" id="A0A8H3L6R2"/>
<organism evidence="1 2">
    <name type="scientific">Rhizophagus clarus</name>
    <dbReference type="NCBI Taxonomy" id="94130"/>
    <lineage>
        <taxon>Eukaryota</taxon>
        <taxon>Fungi</taxon>
        <taxon>Fungi incertae sedis</taxon>
        <taxon>Mucoromycota</taxon>
        <taxon>Glomeromycotina</taxon>
        <taxon>Glomeromycetes</taxon>
        <taxon>Glomerales</taxon>
        <taxon>Glomeraceae</taxon>
        <taxon>Rhizophagus</taxon>
    </lineage>
</organism>
<dbReference type="PANTHER" id="PTHR31511:SF12">
    <property type="entry name" value="RHO TERMINATION FACTOR N-TERMINAL DOMAIN-CONTAINING PROTEIN"/>
    <property type="match status" value="1"/>
</dbReference>
<gene>
    <name evidence="1" type="ORF">RCL2_000714200</name>
</gene>
<dbReference type="OrthoDB" id="2374255at2759"/>
<dbReference type="InterPro" id="IPR012337">
    <property type="entry name" value="RNaseH-like_sf"/>
</dbReference>
<evidence type="ECO:0000313" key="2">
    <source>
        <dbReference type="Proteomes" id="UP000615446"/>
    </source>
</evidence>
<name>A0A8H3L6R2_9GLOM</name>
<proteinExistence type="predicted"/>
<dbReference type="Proteomes" id="UP000615446">
    <property type="component" value="Unassembled WGS sequence"/>
</dbReference>
<dbReference type="PANTHER" id="PTHR31511">
    <property type="entry name" value="PROTEIN CBG23764"/>
    <property type="match status" value="1"/>
</dbReference>
<dbReference type="Gene3D" id="3.30.420.10">
    <property type="entry name" value="Ribonuclease H-like superfamily/Ribonuclease H"/>
    <property type="match status" value="1"/>
</dbReference>
<dbReference type="SUPFAM" id="SSF53098">
    <property type="entry name" value="Ribonuclease H-like"/>
    <property type="match status" value="1"/>
</dbReference>
<sequence length="331" mass="38856">MILELGDLKSYNEATECWICKKSFIKPSQEALQKFEEAKHRLLEIKEWELCMEKEHPEKKKIQKEYREALSVLNRSFETKVPIICHNFRGYDSHLLMKVVSKFTTDKLNCIPENIGKYKAINVGQLRFLDSFQHMGMGLDKLVECLGGKIEKFTLTVRYFTEKGYSIDKIKLLFRKGVFPYDWTNAWEKFDRTSLSHRKDFYSLLSQQNISKENYKHAQKVWQEFEMKNFGEYHDLYLETDILLLADVFMNYTIMCLNDDGLDPFHYVSAPEMFNDSLYKSSGAELKLMTDMDEYLMVEKGIRGGMTMASHRYAKANNPKCPDYNPGKPTS</sequence>
<dbReference type="InterPro" id="IPR036397">
    <property type="entry name" value="RNaseH_sf"/>
</dbReference>
<comment type="caution">
    <text evidence="1">The sequence shown here is derived from an EMBL/GenBank/DDBJ whole genome shotgun (WGS) entry which is preliminary data.</text>
</comment>
<protein>
    <submittedName>
        <fullName evidence="1">Uncharacterized protein LOC114539626</fullName>
    </submittedName>
</protein>